<evidence type="ECO:0000256" key="6">
    <source>
        <dbReference type="ARBA" id="ARBA00022795"/>
    </source>
</evidence>
<keyword evidence="14" id="KW-1185">Reference proteome</keyword>
<keyword evidence="3 12" id="KW-0813">Transport</keyword>
<dbReference type="GO" id="GO:0009425">
    <property type="term" value="C:bacterial-type flagellum basal body"/>
    <property type="evidence" value="ECO:0007669"/>
    <property type="project" value="UniProtKB-SubCell"/>
</dbReference>
<dbReference type="NCBIfam" id="NF009438">
    <property type="entry name" value="PRK12797.1"/>
    <property type="match status" value="1"/>
</dbReference>
<keyword evidence="6 12" id="KW-1005">Bacterial flagellum biogenesis</keyword>
<evidence type="ECO:0000256" key="5">
    <source>
        <dbReference type="ARBA" id="ARBA00022692"/>
    </source>
</evidence>
<sequence length="271" mass="30227">MTTPCSVAPPRRRRWLKRALWGSLCLPAVMLTVSLIAILGFPDGAMAQQFSMDFGDNSGSTTARIVQLIALMTVLSLAPSLLLMVTCFTRLLVVLSILRTALGTSSTPPNQVMVSLALFMTLFIMQPTLEKAWSQGMEPLINERIDETEAFERGIEPFKVFMAEHARPTDLELFMNMARMEPVESAQQAPLRALIPAFMISELRRAFEIGFLIYVPFIIIDMVIASVLMSMGMMMLPPMMLSMPFKLIFFVLVDGWHLLVGTLVQSFGVLD</sequence>
<keyword evidence="13" id="KW-0282">Flagellum</keyword>
<dbReference type="AlphaFoldDB" id="A0A1N7NJI2"/>
<dbReference type="EMBL" id="FTOA01000005">
    <property type="protein sequence ID" value="SIS98430.1"/>
    <property type="molecule type" value="Genomic_DNA"/>
</dbReference>
<keyword evidence="4 12" id="KW-1003">Cell membrane</keyword>
<dbReference type="GO" id="GO:0044781">
    <property type="term" value="P:bacterial-type flagellum organization"/>
    <property type="evidence" value="ECO:0007669"/>
    <property type="project" value="UniProtKB-UniRule"/>
</dbReference>
<evidence type="ECO:0000256" key="7">
    <source>
        <dbReference type="ARBA" id="ARBA00022927"/>
    </source>
</evidence>
<feature type="transmembrane region" description="Helical" evidence="12">
    <location>
        <begin position="20"/>
        <end position="41"/>
    </location>
</feature>
<protein>
    <recommendedName>
        <fullName evidence="2 12">Flagellar biosynthetic protein FliP</fullName>
    </recommendedName>
</protein>
<evidence type="ECO:0000256" key="4">
    <source>
        <dbReference type="ARBA" id="ARBA00022475"/>
    </source>
</evidence>
<evidence type="ECO:0000256" key="11">
    <source>
        <dbReference type="ARBA" id="ARBA00023225"/>
    </source>
</evidence>
<evidence type="ECO:0000256" key="2">
    <source>
        <dbReference type="ARBA" id="ARBA00021714"/>
    </source>
</evidence>
<keyword evidence="10" id="KW-0975">Bacterial flagellum</keyword>
<dbReference type="STRING" id="80876.SAMN05421779_105163"/>
<gene>
    <name evidence="12" type="primary">fliP</name>
    <name evidence="13" type="ORF">SAMN05421779_105163</name>
</gene>
<accession>A0A1N7NJI2</accession>
<dbReference type="RefSeq" id="WP_076401091.1">
    <property type="nucleotide sequence ID" value="NZ_FTOA01000005.1"/>
</dbReference>
<feature type="transmembrane region" description="Helical" evidence="12">
    <location>
        <begin position="247"/>
        <end position="270"/>
    </location>
</feature>
<evidence type="ECO:0000313" key="13">
    <source>
        <dbReference type="EMBL" id="SIS98430.1"/>
    </source>
</evidence>
<reference evidence="13 14" key="1">
    <citation type="submission" date="2017-01" db="EMBL/GenBank/DDBJ databases">
        <authorList>
            <person name="Mah S.A."/>
            <person name="Swanson W.J."/>
            <person name="Moy G.W."/>
            <person name="Vacquier V.D."/>
        </authorList>
    </citation>
    <scope>NUCLEOTIDE SEQUENCE [LARGE SCALE GENOMIC DNA]</scope>
    <source>
        <strain evidence="13 14">DSM 11589</strain>
    </source>
</reference>
<dbReference type="PANTHER" id="PTHR30587:SF0">
    <property type="entry name" value="FLAGELLAR BIOSYNTHETIC PROTEIN FLIP"/>
    <property type="match status" value="1"/>
</dbReference>
<organism evidence="13 14">
    <name type="scientific">Insolitispirillum peregrinum</name>
    <dbReference type="NCBI Taxonomy" id="80876"/>
    <lineage>
        <taxon>Bacteria</taxon>
        <taxon>Pseudomonadati</taxon>
        <taxon>Pseudomonadota</taxon>
        <taxon>Alphaproteobacteria</taxon>
        <taxon>Rhodospirillales</taxon>
        <taxon>Novispirillaceae</taxon>
        <taxon>Insolitispirillum</taxon>
    </lineage>
</organism>
<keyword evidence="8 12" id="KW-1133">Transmembrane helix</keyword>
<dbReference type="InterPro" id="IPR005838">
    <property type="entry name" value="T3SS_IM_P"/>
</dbReference>
<comment type="similarity">
    <text evidence="1 12">Belongs to the FliP/MopC/SpaP family.</text>
</comment>
<dbReference type="PANTHER" id="PTHR30587">
    <property type="entry name" value="FLAGELLAR BIOSYNTHETIC PROTEIN FLIP"/>
    <property type="match status" value="1"/>
</dbReference>
<keyword evidence="11 12" id="KW-1006">Bacterial flagellum protein export</keyword>
<comment type="function">
    <text evidence="12">Plays a role in the flagellum-specific transport system.</text>
</comment>
<evidence type="ECO:0000313" key="14">
    <source>
        <dbReference type="Proteomes" id="UP000185678"/>
    </source>
</evidence>
<dbReference type="PRINTS" id="PR01302">
    <property type="entry name" value="TYPE3IMPPROT"/>
</dbReference>
<keyword evidence="13" id="KW-0969">Cilium</keyword>
<keyword evidence="5 12" id="KW-0812">Transmembrane</keyword>
<dbReference type="OrthoDB" id="9805111at2"/>
<feature type="transmembrane region" description="Helical" evidence="12">
    <location>
        <begin position="211"/>
        <end position="235"/>
    </location>
</feature>
<dbReference type="GO" id="GO:0009306">
    <property type="term" value="P:protein secretion"/>
    <property type="evidence" value="ECO:0007669"/>
    <property type="project" value="UniProtKB-UniRule"/>
</dbReference>
<comment type="subcellular location">
    <subcellularLocation>
        <location evidence="12">Cell membrane</location>
        <topology evidence="12">Multi-pass membrane protein</topology>
    </subcellularLocation>
    <subcellularLocation>
        <location evidence="12">Bacterial flagellum basal body</location>
    </subcellularLocation>
</comment>
<dbReference type="Proteomes" id="UP000185678">
    <property type="component" value="Unassembled WGS sequence"/>
</dbReference>
<dbReference type="Pfam" id="PF00813">
    <property type="entry name" value="FliP"/>
    <property type="match status" value="1"/>
</dbReference>
<keyword evidence="13" id="KW-0966">Cell projection</keyword>
<evidence type="ECO:0000256" key="1">
    <source>
        <dbReference type="ARBA" id="ARBA00006257"/>
    </source>
</evidence>
<evidence type="ECO:0000256" key="8">
    <source>
        <dbReference type="ARBA" id="ARBA00022989"/>
    </source>
</evidence>
<keyword evidence="7 12" id="KW-0653">Protein transport</keyword>
<dbReference type="PROSITE" id="PS01061">
    <property type="entry name" value="FLIP_2"/>
    <property type="match status" value="1"/>
</dbReference>
<evidence type="ECO:0000256" key="3">
    <source>
        <dbReference type="ARBA" id="ARBA00022448"/>
    </source>
</evidence>
<feature type="transmembrane region" description="Helical" evidence="12">
    <location>
        <begin position="65"/>
        <end position="98"/>
    </location>
</feature>
<evidence type="ECO:0000256" key="12">
    <source>
        <dbReference type="RuleBase" id="RU362069"/>
    </source>
</evidence>
<proteinExistence type="inferred from homology"/>
<dbReference type="NCBIfam" id="TIGR01103">
    <property type="entry name" value="fliP"/>
    <property type="match status" value="1"/>
</dbReference>
<evidence type="ECO:0000256" key="9">
    <source>
        <dbReference type="ARBA" id="ARBA00023136"/>
    </source>
</evidence>
<evidence type="ECO:0000256" key="10">
    <source>
        <dbReference type="ARBA" id="ARBA00023143"/>
    </source>
</evidence>
<dbReference type="GO" id="GO:0005886">
    <property type="term" value="C:plasma membrane"/>
    <property type="evidence" value="ECO:0007669"/>
    <property type="project" value="UniProtKB-SubCell"/>
</dbReference>
<dbReference type="InterPro" id="IPR005837">
    <property type="entry name" value="FliP"/>
</dbReference>
<name>A0A1N7NJI2_9PROT</name>
<keyword evidence="9 12" id="KW-0472">Membrane</keyword>
<dbReference type="PRINTS" id="PR00951">
    <property type="entry name" value="FLGBIOSNFLIP"/>
</dbReference>
<dbReference type="PROSITE" id="PS01060">
    <property type="entry name" value="FLIP_1"/>
    <property type="match status" value="1"/>
</dbReference>